<feature type="domain" description="HIT" evidence="4">
    <location>
        <begin position="1"/>
        <end position="104"/>
    </location>
</feature>
<dbReference type="OrthoDB" id="9784774at2"/>
<dbReference type="PRINTS" id="PR00332">
    <property type="entry name" value="HISTRIAD"/>
</dbReference>
<organism evidence="5 6">
    <name type="scientific">Enterococcus ureilyticus</name>
    <dbReference type="NCBI Taxonomy" id="1131292"/>
    <lineage>
        <taxon>Bacteria</taxon>
        <taxon>Bacillati</taxon>
        <taxon>Bacillota</taxon>
        <taxon>Bacilli</taxon>
        <taxon>Lactobacillales</taxon>
        <taxon>Enterococcaceae</taxon>
        <taxon>Enterococcus</taxon>
    </lineage>
</organism>
<evidence type="ECO:0000256" key="3">
    <source>
        <dbReference type="PROSITE-ProRule" id="PRU00464"/>
    </source>
</evidence>
<dbReference type="PANTHER" id="PTHR42997">
    <property type="entry name" value="HIT FAMILY HYDROLASE"/>
    <property type="match status" value="1"/>
</dbReference>
<dbReference type="SUPFAM" id="SSF54197">
    <property type="entry name" value="HIT-like"/>
    <property type="match status" value="1"/>
</dbReference>
<feature type="active site" description="Tele-AMP-histidine intermediate" evidence="1">
    <location>
        <position position="91"/>
    </location>
</feature>
<reference evidence="6" key="1">
    <citation type="submission" date="2016-09" db="EMBL/GenBank/DDBJ databases">
        <authorList>
            <person name="Gulvik C.A."/>
        </authorList>
    </citation>
    <scope>NUCLEOTIDE SEQUENCE [LARGE SCALE GENOMIC DNA]</scope>
    <source>
        <strain evidence="6">LMG 26676</strain>
    </source>
</reference>
<accession>A0A1E5HEQ6</accession>
<keyword evidence="5" id="KW-0378">Hydrolase</keyword>
<dbReference type="Proteomes" id="UP000094469">
    <property type="component" value="Unassembled WGS sequence"/>
</dbReference>
<dbReference type="Pfam" id="PF01230">
    <property type="entry name" value="HIT"/>
    <property type="match status" value="1"/>
</dbReference>
<dbReference type="PANTHER" id="PTHR42997:SF1">
    <property type="entry name" value="AP-4-A PHOSPHORYLASE"/>
    <property type="match status" value="1"/>
</dbReference>
<dbReference type="EMBL" id="MIKC01000005">
    <property type="protein sequence ID" value="OEG23336.1"/>
    <property type="molecule type" value="Genomic_DNA"/>
</dbReference>
<keyword evidence="6" id="KW-1185">Reference proteome</keyword>
<dbReference type="InterPro" id="IPR011146">
    <property type="entry name" value="HIT-like"/>
</dbReference>
<evidence type="ECO:0000313" key="6">
    <source>
        <dbReference type="Proteomes" id="UP000094469"/>
    </source>
</evidence>
<feature type="short sequence motif" description="Histidine triad motif" evidence="2 3">
    <location>
        <begin position="89"/>
        <end position="93"/>
    </location>
</feature>
<dbReference type="InterPro" id="IPR001310">
    <property type="entry name" value="Histidine_triad_HIT"/>
</dbReference>
<comment type="caution">
    <text evidence="5">The sequence shown here is derived from an EMBL/GenBank/DDBJ whole genome shotgun (WGS) entry which is preliminary data.</text>
</comment>
<evidence type="ECO:0000313" key="5">
    <source>
        <dbReference type="EMBL" id="OEG23336.1"/>
    </source>
</evidence>
<name>A0A1E5HEQ6_9ENTE</name>
<dbReference type="AlphaFoldDB" id="A0A1E5HEQ6"/>
<evidence type="ECO:0000256" key="2">
    <source>
        <dbReference type="PIRSR" id="PIRSR601310-3"/>
    </source>
</evidence>
<dbReference type="InterPro" id="IPR036265">
    <property type="entry name" value="HIT-like_sf"/>
</dbReference>
<proteinExistence type="predicted"/>
<dbReference type="InterPro" id="IPR052908">
    <property type="entry name" value="AP-4-A_phosphorylase"/>
</dbReference>
<protein>
    <submittedName>
        <fullName evidence="5">Diadenosine tetraphosphate hydrolase</fullName>
    </submittedName>
</protein>
<sequence length="119" mass="13441">MCIFCEISDFVLENELAGAFYDKFPVNEGHLLIIPKNHRSDYFDLSQVEKQAVEELIQAGKQLLEKNYQPVGYNIGTNCGVYAGQSIMHCHIHLIPRYVGDLENPKGGVRGVIPTKQNY</sequence>
<evidence type="ECO:0000259" key="4">
    <source>
        <dbReference type="PROSITE" id="PS51084"/>
    </source>
</evidence>
<evidence type="ECO:0000256" key="1">
    <source>
        <dbReference type="PIRSR" id="PIRSR601310-1"/>
    </source>
</evidence>
<gene>
    <name evidence="5" type="ORF">BCR24_12510</name>
</gene>
<dbReference type="PROSITE" id="PS51084">
    <property type="entry name" value="HIT_2"/>
    <property type="match status" value="1"/>
</dbReference>
<dbReference type="Gene3D" id="3.30.428.10">
    <property type="entry name" value="HIT-like"/>
    <property type="match status" value="1"/>
</dbReference>
<dbReference type="STRING" id="1131292.BCR24_12510"/>
<dbReference type="GO" id="GO:0016787">
    <property type="term" value="F:hydrolase activity"/>
    <property type="evidence" value="ECO:0007669"/>
    <property type="project" value="UniProtKB-KW"/>
</dbReference>
<dbReference type="RefSeq" id="WP_069639320.1">
    <property type="nucleotide sequence ID" value="NZ_JAFBEZ010000012.1"/>
</dbReference>